<feature type="compositionally biased region" description="Low complexity" evidence="1">
    <location>
        <begin position="134"/>
        <end position="147"/>
    </location>
</feature>
<proteinExistence type="predicted"/>
<dbReference type="HOGENOM" id="CLU_1300309_0_0_1"/>
<name>D8QFC8_SCHCM</name>
<dbReference type="AlphaFoldDB" id="D8QFC8"/>
<feature type="non-terminal residue" evidence="2">
    <location>
        <position position="212"/>
    </location>
</feature>
<keyword evidence="3" id="KW-1185">Reference proteome</keyword>
<gene>
    <name evidence="2" type="ORF">SCHCODRAFT_112565</name>
</gene>
<feature type="compositionally biased region" description="Basic and acidic residues" evidence="1">
    <location>
        <begin position="64"/>
        <end position="77"/>
    </location>
</feature>
<accession>D8QFC8</accession>
<sequence>MVDARRSRMAVERAARHRQRPLLANLAHLPEDAQRPSLWTIFVRLRGPATRTLGLRVTVLERDMSASSGPKRDDLPPPRRPPPPALVSPLQLGRRRAGVSMQVQDREEESIRRARPSNIGGSGSMSSDSDRRGSSSGSGTVGGRRTSLAGPIVETCSTLAVSPPGESGAFTGEFATSVTVDSPRPAQRSATRTKGLNVIERPLNSRLSHGSP</sequence>
<organism evidence="3">
    <name type="scientific">Schizophyllum commune (strain H4-8 / FGSC 9210)</name>
    <name type="common">Split gill fungus</name>
    <dbReference type="NCBI Taxonomy" id="578458"/>
    <lineage>
        <taxon>Eukaryota</taxon>
        <taxon>Fungi</taxon>
        <taxon>Dikarya</taxon>
        <taxon>Basidiomycota</taxon>
        <taxon>Agaricomycotina</taxon>
        <taxon>Agaricomycetes</taxon>
        <taxon>Agaricomycetidae</taxon>
        <taxon>Agaricales</taxon>
        <taxon>Schizophyllaceae</taxon>
        <taxon>Schizophyllum</taxon>
    </lineage>
</organism>
<dbReference type="EMBL" id="GL377311">
    <property type="protein sequence ID" value="EFI93386.1"/>
    <property type="molecule type" value="Genomic_DNA"/>
</dbReference>
<feature type="region of interest" description="Disordered" evidence="1">
    <location>
        <begin position="64"/>
        <end position="212"/>
    </location>
</feature>
<dbReference type="InParanoid" id="D8QFC8"/>
<evidence type="ECO:0000313" key="2">
    <source>
        <dbReference type="EMBL" id="EFI93386.1"/>
    </source>
</evidence>
<evidence type="ECO:0000313" key="3">
    <source>
        <dbReference type="Proteomes" id="UP000007431"/>
    </source>
</evidence>
<evidence type="ECO:0000256" key="1">
    <source>
        <dbReference type="SAM" id="MobiDB-lite"/>
    </source>
</evidence>
<reference evidence="2 3" key="1">
    <citation type="journal article" date="2010" name="Nat. Biotechnol.">
        <title>Genome sequence of the model mushroom Schizophyllum commune.</title>
        <authorList>
            <person name="Ohm R.A."/>
            <person name="de Jong J.F."/>
            <person name="Lugones L.G."/>
            <person name="Aerts A."/>
            <person name="Kothe E."/>
            <person name="Stajich J.E."/>
            <person name="de Vries R.P."/>
            <person name="Record E."/>
            <person name="Levasseur A."/>
            <person name="Baker S.E."/>
            <person name="Bartholomew K.A."/>
            <person name="Coutinho P.M."/>
            <person name="Erdmann S."/>
            <person name="Fowler T.J."/>
            <person name="Gathman A.C."/>
            <person name="Lombard V."/>
            <person name="Henrissat B."/>
            <person name="Knabe N."/>
            <person name="Kuees U."/>
            <person name="Lilly W.W."/>
            <person name="Lindquist E."/>
            <person name="Lucas S."/>
            <person name="Magnuson J.K."/>
            <person name="Piumi F."/>
            <person name="Raudaskoski M."/>
            <person name="Salamov A."/>
            <person name="Schmutz J."/>
            <person name="Schwarze F.W.M.R."/>
            <person name="vanKuyk P.A."/>
            <person name="Horton J.S."/>
            <person name="Grigoriev I.V."/>
            <person name="Woesten H.A.B."/>
        </authorList>
    </citation>
    <scope>NUCLEOTIDE SEQUENCE [LARGE SCALE GENOMIC DNA]</scope>
    <source>
        <strain evidence="3">H4-8 / FGSC 9210</strain>
    </source>
</reference>
<dbReference type="VEuPathDB" id="FungiDB:SCHCODRAFT_02515116"/>
<protein>
    <submittedName>
        <fullName evidence="2">Uncharacterized protein</fullName>
    </submittedName>
</protein>
<dbReference type="Proteomes" id="UP000007431">
    <property type="component" value="Unassembled WGS sequence"/>
</dbReference>